<name>A0A2P8I9E7_SACCR</name>
<dbReference type="Proteomes" id="UP000241118">
    <property type="component" value="Unassembled WGS sequence"/>
</dbReference>
<dbReference type="EMBL" id="PYAX01000005">
    <property type="protein sequence ID" value="PSL55093.1"/>
    <property type="molecule type" value="Genomic_DNA"/>
</dbReference>
<accession>A0A2P8I9E7</accession>
<evidence type="ECO:0000313" key="2">
    <source>
        <dbReference type="Proteomes" id="UP000241118"/>
    </source>
</evidence>
<gene>
    <name evidence="1" type="ORF">B0I31_10550</name>
</gene>
<sequence>MSVHAFVDESQRNHQYFLAAAVVAPAELRPLRTLLRGLLLPGQRELHFKKETQQRRRLILARLAEGGARVRIYQRAFSRDAEAARQDCLARLTADMLDLDVNRLVLDTREDRDILDDRTMRTSLGKYPRASQLAYEHLLSTSEPLLWIPDAVAWSHGAGGDWARRAMGTVVRVVKLDHEP</sequence>
<organism evidence="1 2">
    <name type="scientific">Saccharothrix carnea</name>
    <dbReference type="NCBI Taxonomy" id="1280637"/>
    <lineage>
        <taxon>Bacteria</taxon>
        <taxon>Bacillati</taxon>
        <taxon>Actinomycetota</taxon>
        <taxon>Actinomycetes</taxon>
        <taxon>Pseudonocardiales</taxon>
        <taxon>Pseudonocardiaceae</taxon>
        <taxon>Saccharothrix</taxon>
    </lineage>
</organism>
<dbReference type="RefSeq" id="WP_106616019.1">
    <property type="nucleotide sequence ID" value="NZ_PYAX01000005.1"/>
</dbReference>
<evidence type="ECO:0008006" key="3">
    <source>
        <dbReference type="Google" id="ProtNLM"/>
    </source>
</evidence>
<keyword evidence="2" id="KW-1185">Reference proteome</keyword>
<proteinExistence type="predicted"/>
<reference evidence="1 2" key="1">
    <citation type="submission" date="2018-03" db="EMBL/GenBank/DDBJ databases">
        <title>Genomic Encyclopedia of Type Strains, Phase III (KMG-III): the genomes of soil and plant-associated and newly described type strains.</title>
        <authorList>
            <person name="Whitman W."/>
        </authorList>
    </citation>
    <scope>NUCLEOTIDE SEQUENCE [LARGE SCALE GENOMIC DNA]</scope>
    <source>
        <strain evidence="1 2">CGMCC 4.7097</strain>
    </source>
</reference>
<protein>
    <recommendedName>
        <fullName evidence="3">DUF3800 domain-containing protein</fullName>
    </recommendedName>
</protein>
<dbReference type="OrthoDB" id="5188615at2"/>
<evidence type="ECO:0000313" key="1">
    <source>
        <dbReference type="EMBL" id="PSL55093.1"/>
    </source>
</evidence>
<dbReference type="AlphaFoldDB" id="A0A2P8I9E7"/>
<comment type="caution">
    <text evidence="1">The sequence shown here is derived from an EMBL/GenBank/DDBJ whole genome shotgun (WGS) entry which is preliminary data.</text>
</comment>